<organism evidence="2">
    <name type="scientific">Macrococcoides canis</name>
    <dbReference type="NCBI Taxonomy" id="1855823"/>
    <lineage>
        <taxon>Bacteria</taxon>
        <taxon>Bacillati</taxon>
        <taxon>Bacillota</taxon>
        <taxon>Bacilli</taxon>
        <taxon>Bacillales</taxon>
        <taxon>Staphylococcaceae</taxon>
        <taxon>Macrococcoides</taxon>
    </lineage>
</organism>
<protein>
    <submittedName>
        <fullName evidence="2">Uncharacterized protein</fullName>
    </submittedName>
</protein>
<feature type="transmembrane region" description="Helical" evidence="1">
    <location>
        <begin position="21"/>
        <end position="43"/>
    </location>
</feature>
<feature type="transmembrane region" description="Helical" evidence="1">
    <location>
        <begin position="136"/>
        <end position="157"/>
    </location>
</feature>
<reference evidence="2" key="1">
    <citation type="journal article" date="2020" name="Antimicrob. Agents Chemother.">
        <title>The Novel Macrolide Resistance Genes mef(D), msr(F), and msr(H) Are Present on Resistance Islands in Macrococcus canis, Macrococcus caseolyticus, and Staphylococcus aureus.</title>
        <authorList>
            <person name="Schwendener S."/>
            <person name="Dona V."/>
            <person name="Perreten V."/>
        </authorList>
    </citation>
    <scope>NUCLEOTIDE SEQUENCE</scope>
    <source>
        <strain evidence="2">KM0218</strain>
    </source>
</reference>
<keyword evidence="1" id="KW-0812">Transmembrane</keyword>
<feature type="transmembrane region" description="Helical" evidence="1">
    <location>
        <begin position="169"/>
        <end position="195"/>
    </location>
</feature>
<accession>A0A6F9F0C8</accession>
<proteinExistence type="predicted"/>
<feature type="transmembrane region" description="Helical" evidence="1">
    <location>
        <begin position="49"/>
        <end position="70"/>
    </location>
</feature>
<dbReference type="EMBL" id="BK011995">
    <property type="protein sequence ID" value="DAC81067.1"/>
    <property type="molecule type" value="Genomic_DNA"/>
</dbReference>
<feature type="transmembrane region" description="Helical" evidence="1">
    <location>
        <begin position="82"/>
        <end position="98"/>
    </location>
</feature>
<dbReference type="AlphaFoldDB" id="A0A6F9F0C8"/>
<name>A0A6F9F0C8_9STAP</name>
<evidence type="ECO:0000313" key="2">
    <source>
        <dbReference type="EMBL" id="DAC81067.1"/>
    </source>
</evidence>
<gene>
    <name evidence="2" type="ORF">EST43_RS01395</name>
</gene>
<keyword evidence="1" id="KW-1133">Transmembrane helix</keyword>
<keyword evidence="1" id="KW-0472">Membrane</keyword>
<feature type="transmembrane region" description="Helical" evidence="1">
    <location>
        <begin position="104"/>
        <end position="124"/>
    </location>
</feature>
<sequence length="264" mass="31737">MTKPAIRKSFDDIINQLFSSYIMVPFLLITIYSLLLTIIFINFSFWKNIYLKDLIIWFLFSGIASIFKSVTSKSFTKYYRDYVLNQFKIIIIVQFIINTFTFDFWIEMALVPFITFISLLNVVVEYKGDNKKLKSYLNIIIVSIGWIILVFTIMDIYNRLEKIDVTALIITFILPIILSLLFFPLAYVFALYTIYEKSLNIVMHLLQDDHYLKRQIKYKIFLACHFSLNNIEYFFKNYSRRFYRNMSEIEIEEIFIEFKKNIKN</sequence>
<evidence type="ECO:0000256" key="1">
    <source>
        <dbReference type="SAM" id="Phobius"/>
    </source>
</evidence>